<reference evidence="3" key="2">
    <citation type="journal article" date="2020" name="Microorganisms">
        <title>Osmotic Adaptation and Compatible Solute Biosynthesis of Phototrophic Bacteria as Revealed from Genome Analyses.</title>
        <authorList>
            <person name="Imhoff J.F."/>
            <person name="Rahn T."/>
            <person name="Kunzel S."/>
            <person name="Keller A."/>
            <person name="Neulinger S.C."/>
        </authorList>
    </citation>
    <scope>NUCLEOTIDE SEQUENCE</scope>
    <source>
        <strain evidence="3">DSM 9154</strain>
    </source>
</reference>
<dbReference type="EMBL" id="NRRE01000009">
    <property type="protein sequence ID" value="MBK1696031.1"/>
    <property type="molecule type" value="Genomic_DNA"/>
</dbReference>
<keyword evidence="2" id="KW-0812">Transmembrane</keyword>
<evidence type="ECO:0000313" key="3">
    <source>
        <dbReference type="EMBL" id="MBK1696031.1"/>
    </source>
</evidence>
<dbReference type="Proteomes" id="UP000778970">
    <property type="component" value="Unassembled WGS sequence"/>
</dbReference>
<feature type="compositionally biased region" description="Polar residues" evidence="1">
    <location>
        <begin position="63"/>
        <end position="76"/>
    </location>
</feature>
<feature type="compositionally biased region" description="Basic residues" evidence="1">
    <location>
        <begin position="91"/>
        <end position="103"/>
    </location>
</feature>
<keyword evidence="4" id="KW-1185">Reference proteome</keyword>
<feature type="transmembrane region" description="Helical" evidence="2">
    <location>
        <begin position="6"/>
        <end position="22"/>
    </location>
</feature>
<comment type="caution">
    <text evidence="3">The sequence shown here is derived from an EMBL/GenBank/DDBJ whole genome shotgun (WGS) entry which is preliminary data.</text>
</comment>
<keyword evidence="2" id="KW-0472">Membrane</keyword>
<accession>A0A934QFE5</accession>
<protein>
    <submittedName>
        <fullName evidence="3">Uncharacterized protein</fullName>
    </submittedName>
</protein>
<organism evidence="3 4">
    <name type="scientific">Rhodovibrio salinarum</name>
    <dbReference type="NCBI Taxonomy" id="1087"/>
    <lineage>
        <taxon>Bacteria</taxon>
        <taxon>Pseudomonadati</taxon>
        <taxon>Pseudomonadota</taxon>
        <taxon>Alphaproteobacteria</taxon>
        <taxon>Rhodospirillales</taxon>
        <taxon>Rhodovibrionaceae</taxon>
        <taxon>Rhodovibrio</taxon>
    </lineage>
</organism>
<evidence type="ECO:0000256" key="1">
    <source>
        <dbReference type="SAM" id="MobiDB-lite"/>
    </source>
</evidence>
<reference evidence="3" key="1">
    <citation type="submission" date="2017-08" db="EMBL/GenBank/DDBJ databases">
        <authorList>
            <person name="Imhoff J.F."/>
            <person name="Rahn T."/>
            <person name="Kuenzel S."/>
            <person name="Neulinger S.C."/>
        </authorList>
    </citation>
    <scope>NUCLEOTIDE SEQUENCE</scope>
    <source>
        <strain evidence="3">DSM 9154</strain>
    </source>
</reference>
<evidence type="ECO:0000313" key="4">
    <source>
        <dbReference type="Proteomes" id="UP000778970"/>
    </source>
</evidence>
<dbReference type="RefSeq" id="WP_027289908.1">
    <property type="nucleotide sequence ID" value="NZ_NRRE01000009.1"/>
</dbReference>
<gene>
    <name evidence="3" type="ORF">CKO21_02070</name>
</gene>
<keyword evidence="2" id="KW-1133">Transmembrane helix</keyword>
<evidence type="ECO:0000256" key="2">
    <source>
        <dbReference type="SAM" id="Phobius"/>
    </source>
</evidence>
<sequence>MIESLLLVIYTATIFLVFRWLIKNDDKPALSDQTGVFSISATSRTGMKDDSRMRSSRQCRRQTTPGKASGAPQSDSESTDPREPGTMVNTRFRRTRRRRRDSL</sequence>
<proteinExistence type="predicted"/>
<dbReference type="AlphaFoldDB" id="A0A934QFE5"/>
<feature type="region of interest" description="Disordered" evidence="1">
    <location>
        <begin position="28"/>
        <end position="103"/>
    </location>
</feature>
<feature type="compositionally biased region" description="Polar residues" evidence="1">
    <location>
        <begin position="31"/>
        <end position="45"/>
    </location>
</feature>
<name>A0A934QFE5_9PROT</name>